<sequence length="153" mass="16653">MANDYRSMVTAMLQRLGLPATTLDAEDGLVLGWDDLDIRVTDDPLGRHVVVAALAGSLAATPERRRELLRAVLDLNLGCIMRYGLGAALDRGNGSDVVVTATIEYHRPVDQLIRLVEDVGTVARLHKDLFDVPKPSASAYEAALFENALIFQP</sequence>
<dbReference type="KEGG" id="mflg:ABS361_12545"/>
<reference evidence="1" key="1">
    <citation type="submission" date="2024-06" db="EMBL/GenBank/DDBJ databases">
        <title>Methylostella associata gen. nov., sp. nov., a novel Ancalomicrobiaceae-affiliated facultatively methylotrophic bacteria that feed on methanotrophs of the genus Methylococcus.</title>
        <authorList>
            <person name="Saltykova V."/>
            <person name="Danilova O.V."/>
            <person name="Oshkin I.Y."/>
            <person name="Belova S.E."/>
            <person name="Pimenov N.V."/>
            <person name="Dedysh S.N."/>
        </authorList>
    </citation>
    <scope>NUCLEOTIDE SEQUENCE</scope>
    <source>
        <strain evidence="1">S20</strain>
    </source>
</reference>
<protein>
    <submittedName>
        <fullName evidence="1">Type III secretion system chaperone</fullName>
    </submittedName>
</protein>
<dbReference type="RefSeq" id="WP_407048043.1">
    <property type="nucleotide sequence ID" value="NZ_CP158568.1"/>
</dbReference>
<dbReference type="AlphaFoldDB" id="A0AAU7X5S2"/>
<organism evidence="1">
    <name type="scientific">Methyloraptor flagellatus</name>
    <dbReference type="NCBI Taxonomy" id="3162530"/>
    <lineage>
        <taxon>Bacteria</taxon>
        <taxon>Pseudomonadati</taxon>
        <taxon>Pseudomonadota</taxon>
        <taxon>Alphaproteobacteria</taxon>
        <taxon>Hyphomicrobiales</taxon>
        <taxon>Ancalomicrobiaceae</taxon>
        <taxon>Methyloraptor</taxon>
    </lineage>
</organism>
<dbReference type="EMBL" id="CP158568">
    <property type="protein sequence ID" value="XBY42940.1"/>
    <property type="molecule type" value="Genomic_DNA"/>
</dbReference>
<name>A0AAU7X5S2_9HYPH</name>
<proteinExistence type="predicted"/>
<accession>A0AAU7X5S2</accession>
<dbReference type="Gene3D" id="3.30.1460.10">
    <property type="match status" value="1"/>
</dbReference>
<dbReference type="CDD" id="cd16364">
    <property type="entry name" value="T3SC_I-like"/>
    <property type="match status" value="1"/>
</dbReference>
<gene>
    <name evidence="1" type="ORF">ABS361_12545</name>
</gene>
<evidence type="ECO:0000313" key="1">
    <source>
        <dbReference type="EMBL" id="XBY42940.1"/>
    </source>
</evidence>